<evidence type="ECO:0000313" key="1">
    <source>
        <dbReference type="EMBL" id="CAG8828577.1"/>
    </source>
</evidence>
<accession>A0A9N9PCE1</accession>
<sequence length="48" mass="5731">YTGKSKFIKNKDAFIQHFGKYAFYSINYFVFPPRNDIPRSCSSVYRDL</sequence>
<feature type="non-terminal residue" evidence="1">
    <location>
        <position position="48"/>
    </location>
</feature>
<dbReference type="OrthoDB" id="10522884at2759"/>
<evidence type="ECO:0000313" key="2">
    <source>
        <dbReference type="Proteomes" id="UP000789405"/>
    </source>
</evidence>
<gene>
    <name evidence="1" type="ORF">DERYTH_LOCUS28521</name>
</gene>
<protein>
    <submittedName>
        <fullName evidence="1">20668_t:CDS:1</fullName>
    </submittedName>
</protein>
<reference evidence="1" key="1">
    <citation type="submission" date="2021-06" db="EMBL/GenBank/DDBJ databases">
        <authorList>
            <person name="Kallberg Y."/>
            <person name="Tangrot J."/>
            <person name="Rosling A."/>
        </authorList>
    </citation>
    <scope>NUCLEOTIDE SEQUENCE</scope>
    <source>
        <strain evidence="1">MA453B</strain>
    </source>
</reference>
<dbReference type="Proteomes" id="UP000789405">
    <property type="component" value="Unassembled WGS sequence"/>
</dbReference>
<organism evidence="1 2">
    <name type="scientific">Dentiscutata erythropus</name>
    <dbReference type="NCBI Taxonomy" id="1348616"/>
    <lineage>
        <taxon>Eukaryota</taxon>
        <taxon>Fungi</taxon>
        <taxon>Fungi incertae sedis</taxon>
        <taxon>Mucoromycota</taxon>
        <taxon>Glomeromycotina</taxon>
        <taxon>Glomeromycetes</taxon>
        <taxon>Diversisporales</taxon>
        <taxon>Gigasporaceae</taxon>
        <taxon>Dentiscutata</taxon>
    </lineage>
</organism>
<keyword evidence="2" id="KW-1185">Reference proteome</keyword>
<feature type="non-terminal residue" evidence="1">
    <location>
        <position position="1"/>
    </location>
</feature>
<dbReference type="EMBL" id="CAJVPY010071613">
    <property type="protein sequence ID" value="CAG8828577.1"/>
    <property type="molecule type" value="Genomic_DNA"/>
</dbReference>
<dbReference type="AlphaFoldDB" id="A0A9N9PCE1"/>
<proteinExistence type="predicted"/>
<name>A0A9N9PCE1_9GLOM</name>
<comment type="caution">
    <text evidence="1">The sequence shown here is derived from an EMBL/GenBank/DDBJ whole genome shotgun (WGS) entry which is preliminary data.</text>
</comment>